<evidence type="ECO:0000313" key="2">
    <source>
        <dbReference type="EMBL" id="KXZ43875.1"/>
    </source>
</evidence>
<evidence type="ECO:0000313" key="3">
    <source>
        <dbReference type="Proteomes" id="UP000075714"/>
    </source>
</evidence>
<feature type="region of interest" description="Disordered" evidence="1">
    <location>
        <begin position="156"/>
        <end position="175"/>
    </location>
</feature>
<sequence length="268" mass="27190">MAQSGAKAPAAAASSDAAAASRRQRYDYRLRLDPAAPAQTMAGVLVEALGRHEVVLSEVVGGGELHRALHIIATARELMRQGRARQGPPVPPQDQDLDLGRSLPGDLGVQVLLPKQPYIRSRQRNGGSEGSDSDRNGGGAGGSRVWRLYTHRVPAAAVSGGEGGGGSGGGGGRARLVVPAEPPVRLHVTGEQTAREVADVLGPAVVRDGQVALLADGDGDVGGGDNGGAGEGKGTAGGAGGLRLLVRLCRGSRPDVPVLGQDEMLMPA</sequence>
<organism evidence="2 3">
    <name type="scientific">Gonium pectorale</name>
    <name type="common">Green alga</name>
    <dbReference type="NCBI Taxonomy" id="33097"/>
    <lineage>
        <taxon>Eukaryota</taxon>
        <taxon>Viridiplantae</taxon>
        <taxon>Chlorophyta</taxon>
        <taxon>core chlorophytes</taxon>
        <taxon>Chlorophyceae</taxon>
        <taxon>CS clade</taxon>
        <taxon>Chlamydomonadales</taxon>
        <taxon>Volvocaceae</taxon>
        <taxon>Gonium</taxon>
    </lineage>
</organism>
<accession>A0A150G2Y8</accession>
<dbReference type="EMBL" id="LSYV01000079">
    <property type="protein sequence ID" value="KXZ43875.1"/>
    <property type="molecule type" value="Genomic_DNA"/>
</dbReference>
<evidence type="ECO:0000256" key="1">
    <source>
        <dbReference type="SAM" id="MobiDB-lite"/>
    </source>
</evidence>
<dbReference type="AlphaFoldDB" id="A0A150G2Y8"/>
<proteinExistence type="predicted"/>
<gene>
    <name evidence="2" type="ORF">GPECTOR_78g63</name>
</gene>
<reference evidence="3" key="1">
    <citation type="journal article" date="2016" name="Nat. Commun.">
        <title>The Gonium pectorale genome demonstrates co-option of cell cycle regulation during the evolution of multicellularity.</title>
        <authorList>
            <person name="Hanschen E.R."/>
            <person name="Marriage T.N."/>
            <person name="Ferris P.J."/>
            <person name="Hamaji T."/>
            <person name="Toyoda A."/>
            <person name="Fujiyama A."/>
            <person name="Neme R."/>
            <person name="Noguchi H."/>
            <person name="Minakuchi Y."/>
            <person name="Suzuki M."/>
            <person name="Kawai-Toyooka H."/>
            <person name="Smith D.R."/>
            <person name="Sparks H."/>
            <person name="Anderson J."/>
            <person name="Bakaric R."/>
            <person name="Luria V."/>
            <person name="Karger A."/>
            <person name="Kirschner M.W."/>
            <person name="Durand P.M."/>
            <person name="Michod R.E."/>
            <person name="Nozaki H."/>
            <person name="Olson B.J."/>
        </authorList>
    </citation>
    <scope>NUCLEOTIDE SEQUENCE [LARGE SCALE GENOMIC DNA]</scope>
    <source>
        <strain evidence="3">NIES-2863</strain>
    </source>
</reference>
<dbReference type="Proteomes" id="UP000075714">
    <property type="component" value="Unassembled WGS sequence"/>
</dbReference>
<feature type="region of interest" description="Disordered" evidence="1">
    <location>
        <begin position="118"/>
        <end position="144"/>
    </location>
</feature>
<comment type="caution">
    <text evidence="2">The sequence shown here is derived from an EMBL/GenBank/DDBJ whole genome shotgun (WGS) entry which is preliminary data.</text>
</comment>
<protein>
    <submittedName>
        <fullName evidence="2">Uncharacterized protein</fullName>
    </submittedName>
</protein>
<feature type="compositionally biased region" description="Gly residues" evidence="1">
    <location>
        <begin position="160"/>
        <end position="173"/>
    </location>
</feature>
<dbReference type="OrthoDB" id="551144at2759"/>
<name>A0A150G2Y8_GONPE</name>
<keyword evidence="3" id="KW-1185">Reference proteome</keyword>
<feature type="region of interest" description="Disordered" evidence="1">
    <location>
        <begin position="80"/>
        <end position="103"/>
    </location>
</feature>